<reference evidence="1 2" key="1">
    <citation type="journal article" date="2015" name="Genome Biol. Evol.">
        <title>The genome of winter moth (Operophtera brumata) provides a genomic perspective on sexual dimorphism and phenology.</title>
        <authorList>
            <person name="Derks M.F."/>
            <person name="Smit S."/>
            <person name="Salis L."/>
            <person name="Schijlen E."/>
            <person name="Bossers A."/>
            <person name="Mateman C."/>
            <person name="Pijl A.S."/>
            <person name="de Ridder D."/>
            <person name="Groenen M.A."/>
            <person name="Visser M.E."/>
            <person name="Megens H.J."/>
        </authorList>
    </citation>
    <scope>NUCLEOTIDE SEQUENCE [LARGE SCALE GENOMIC DNA]</scope>
    <source>
        <strain evidence="1">WM2013NL</strain>
        <tissue evidence="1">Head and thorax</tissue>
    </source>
</reference>
<name>A0A0L7KNK8_OPEBR</name>
<accession>A0A0L7KNK8</accession>
<evidence type="ECO:0000313" key="2">
    <source>
        <dbReference type="Proteomes" id="UP000037510"/>
    </source>
</evidence>
<protein>
    <submittedName>
        <fullName evidence="1">NADH-ubiquinone oxidoreductase 39 kDa subunit</fullName>
    </submittedName>
</protein>
<evidence type="ECO:0000313" key="1">
    <source>
        <dbReference type="EMBL" id="KOB64893.1"/>
    </source>
</evidence>
<keyword evidence="2" id="KW-1185">Reference proteome</keyword>
<dbReference type="STRING" id="104452.A0A0L7KNK8"/>
<gene>
    <name evidence="1" type="ORF">OBRU01_23528</name>
</gene>
<dbReference type="Proteomes" id="UP000037510">
    <property type="component" value="Unassembled WGS sequence"/>
</dbReference>
<dbReference type="AlphaFoldDB" id="A0A0L7KNK8"/>
<feature type="non-terminal residue" evidence="1">
    <location>
        <position position="1"/>
    </location>
</feature>
<comment type="caution">
    <text evidence="1">The sequence shown here is derived from an EMBL/GenBank/DDBJ whole genome shotgun (WGS) entry which is preliminary data.</text>
</comment>
<dbReference type="EMBL" id="JTDY01007873">
    <property type="protein sequence ID" value="KOB64893.1"/>
    <property type="molecule type" value="Genomic_DNA"/>
</dbReference>
<feature type="non-terminal residue" evidence="1">
    <location>
        <position position="164"/>
    </location>
</feature>
<proteinExistence type="predicted"/>
<sequence>MGVERFIHLSYLNAEENPKPLVMRKPSTWKVSKHRGEQAVLEEFPTATRYLLADLVDWFYKLMRKDEKWGYQRYDMKYDPILPLKVALPGLPTIEDLGVTLTQMEDQAPWELSPFRAYQYYDDALGEFLRVQACRVRILLSETTNKNISITVDWEFVKLMFLLC</sequence>
<organism evidence="1 2">
    <name type="scientific">Operophtera brumata</name>
    <name type="common">Winter moth</name>
    <name type="synonym">Phalaena brumata</name>
    <dbReference type="NCBI Taxonomy" id="104452"/>
    <lineage>
        <taxon>Eukaryota</taxon>
        <taxon>Metazoa</taxon>
        <taxon>Ecdysozoa</taxon>
        <taxon>Arthropoda</taxon>
        <taxon>Hexapoda</taxon>
        <taxon>Insecta</taxon>
        <taxon>Pterygota</taxon>
        <taxon>Neoptera</taxon>
        <taxon>Endopterygota</taxon>
        <taxon>Lepidoptera</taxon>
        <taxon>Glossata</taxon>
        <taxon>Ditrysia</taxon>
        <taxon>Geometroidea</taxon>
        <taxon>Geometridae</taxon>
        <taxon>Larentiinae</taxon>
        <taxon>Operophtera</taxon>
    </lineage>
</organism>
<keyword evidence="1" id="KW-0830">Ubiquinone</keyword>